<protein>
    <submittedName>
        <fullName evidence="1">Uncharacterized protein</fullName>
    </submittedName>
</protein>
<dbReference type="EMBL" id="CM045764">
    <property type="protein sequence ID" value="KAI8008098.1"/>
    <property type="molecule type" value="Genomic_DNA"/>
</dbReference>
<sequence>VIREIDSILRAFLWSGVDLKKHSAKIAWNNVCRPKGEGGLGFKEMGVWNRAAVAKHACYLFSSGEGSMWCQWVKSYLLKGRSFWHFKIGNGDKVFLWFDNWHPLGSLWNRFGHRILYDTGLSFNSKALQVKCNICWPQLPWQESVVYATKSIIGKTLKSVIMKLSFLGTVYQIWLERNRRIFSKEFKPEVVVINLIVQMVRGRVLSMDNLINSTGDAWAAECCEITIRGLSEGLGFMLCQSKWRMVIEENRCFYFLQNACISLQVWVSGLRAPFSTIASDQADIPQALWTRGRRLHRSEDLVDGQPVFYSLPPIVRRRLVKRSVSVPRLPEQWPFLVRLRFLNIPKGLAPPPILPQLSKAPTLINQPDSPFEFEVDPTALKVSKLEKLFKKSQGVKSIPDIEDGYTDAAVTLPDRFKMPHIDRFDGSGDPM</sequence>
<evidence type="ECO:0000313" key="2">
    <source>
        <dbReference type="Proteomes" id="UP001060215"/>
    </source>
</evidence>
<reference evidence="1 2" key="1">
    <citation type="journal article" date="2022" name="Plant J.">
        <title>Chromosome-level genome of Camellia lanceoleosa provides a valuable resource for understanding genome evolution and self-incompatibility.</title>
        <authorList>
            <person name="Gong W."/>
            <person name="Xiao S."/>
            <person name="Wang L."/>
            <person name="Liao Z."/>
            <person name="Chang Y."/>
            <person name="Mo W."/>
            <person name="Hu G."/>
            <person name="Li W."/>
            <person name="Zhao G."/>
            <person name="Zhu H."/>
            <person name="Hu X."/>
            <person name="Ji K."/>
            <person name="Xiang X."/>
            <person name="Song Q."/>
            <person name="Yuan D."/>
            <person name="Jin S."/>
            <person name="Zhang L."/>
        </authorList>
    </citation>
    <scope>NUCLEOTIDE SEQUENCE [LARGE SCALE GENOMIC DNA]</scope>
    <source>
        <strain evidence="1">SQ_2022a</strain>
    </source>
</reference>
<comment type="caution">
    <text evidence="1">The sequence shown here is derived from an EMBL/GenBank/DDBJ whole genome shotgun (WGS) entry which is preliminary data.</text>
</comment>
<organism evidence="1 2">
    <name type="scientific">Camellia lanceoleosa</name>
    <dbReference type="NCBI Taxonomy" id="1840588"/>
    <lineage>
        <taxon>Eukaryota</taxon>
        <taxon>Viridiplantae</taxon>
        <taxon>Streptophyta</taxon>
        <taxon>Embryophyta</taxon>
        <taxon>Tracheophyta</taxon>
        <taxon>Spermatophyta</taxon>
        <taxon>Magnoliopsida</taxon>
        <taxon>eudicotyledons</taxon>
        <taxon>Gunneridae</taxon>
        <taxon>Pentapetalae</taxon>
        <taxon>asterids</taxon>
        <taxon>Ericales</taxon>
        <taxon>Theaceae</taxon>
        <taxon>Camellia</taxon>
    </lineage>
</organism>
<dbReference type="Proteomes" id="UP001060215">
    <property type="component" value="Chromosome 7"/>
</dbReference>
<proteinExistence type="predicted"/>
<keyword evidence="2" id="KW-1185">Reference proteome</keyword>
<gene>
    <name evidence="1" type="ORF">LOK49_LG07G01264</name>
</gene>
<evidence type="ECO:0000313" key="1">
    <source>
        <dbReference type="EMBL" id="KAI8008098.1"/>
    </source>
</evidence>
<feature type="non-terminal residue" evidence="1">
    <location>
        <position position="1"/>
    </location>
</feature>
<feature type="non-terminal residue" evidence="1">
    <location>
        <position position="431"/>
    </location>
</feature>
<name>A0ACC0H5K7_9ERIC</name>
<accession>A0ACC0H5K7</accession>